<dbReference type="InterPro" id="IPR050490">
    <property type="entry name" value="Bact_solute-bd_prot1"/>
</dbReference>
<proteinExistence type="predicted"/>
<keyword evidence="3" id="KW-0472">Membrane</keyword>
<dbReference type="Proteomes" id="UP000216411">
    <property type="component" value="Unassembled WGS sequence"/>
</dbReference>
<dbReference type="PANTHER" id="PTHR43649">
    <property type="entry name" value="ARABINOSE-BINDING PROTEIN-RELATED"/>
    <property type="match status" value="1"/>
</dbReference>
<dbReference type="PROSITE" id="PS51257">
    <property type="entry name" value="PROKAR_LIPOPROTEIN"/>
    <property type="match status" value="1"/>
</dbReference>
<evidence type="ECO:0000313" key="11">
    <source>
        <dbReference type="Proteomes" id="UP000247523"/>
    </source>
</evidence>
<feature type="signal peptide" evidence="7">
    <location>
        <begin position="1"/>
        <end position="28"/>
    </location>
</feature>
<gene>
    <name evidence="8" type="ORF">C8E03_101805</name>
    <name evidence="9" type="ORF">CG710_015220</name>
</gene>
<evidence type="ECO:0000256" key="2">
    <source>
        <dbReference type="ARBA" id="ARBA00022729"/>
    </source>
</evidence>
<reference evidence="9 10" key="1">
    <citation type="journal article" date="2017" name="Genome Announc.">
        <title>Draft Genome Sequence of a Sporulating and Motile Strain of Lachnotalea glycerini Isolated from Water in Quebec City, Canada.</title>
        <authorList>
            <person name="Maheux A.F."/>
            <person name="Boudreau D.K."/>
            <person name="Berube E."/>
            <person name="Boissinot M."/>
            <person name="Raymond F."/>
            <person name="Brodeur S."/>
            <person name="Corbeil J."/>
            <person name="Isabel S."/>
            <person name="Omar R.F."/>
            <person name="Bergeron M.G."/>
        </authorList>
    </citation>
    <scope>NUCLEOTIDE SEQUENCE [LARGE SCALE GENOMIC DNA]</scope>
    <source>
        <strain evidence="9 10">CCRI-19302</strain>
    </source>
</reference>
<keyword evidence="4" id="KW-0564">Palmitate</keyword>
<dbReference type="RefSeq" id="WP_094377893.1">
    <property type="nucleotide sequence ID" value="NZ_NOKA02000040.1"/>
</dbReference>
<dbReference type="PANTHER" id="PTHR43649:SF33">
    <property type="entry name" value="POLYGALACTURONAN_RHAMNOGALACTURONAN-BINDING PROTEIN YTCQ"/>
    <property type="match status" value="1"/>
</dbReference>
<dbReference type="OrthoDB" id="2644263at2"/>
<keyword evidence="1" id="KW-1003">Cell membrane</keyword>
<dbReference type="SUPFAM" id="SSF53850">
    <property type="entry name" value="Periplasmic binding protein-like II"/>
    <property type="match status" value="1"/>
</dbReference>
<sequence>MKLKKVTALMLTFALVVGSFTGCGGSSAGDSKATDAKATESQTQETETGSTEKQNITFMTYDYEGSPVSGEHSEAVIQEMEDFTNTHVDFTWVPDDNYEDKLSLTLASADDMPMIISVSKMSAVIVGAAKAGAFWDLNDYIYDSEKYPNLSQANASVNEGVTIDEQLIGVYKARPIGRYGMGYRADWAEKLGIDTPTTIEDVYNMMYQFTYGDPDGNGVNDTYGLALCKYTGPFDIIQTWFGVGNQWVEQEGKLVPIFQTEEYMEALNWLKKMYDDGLVYEDWAVRDTATWRDSVKNGECGIFIDVLDGSRNIWDYFVNNNITSVVDPSVPASMNLIGSIEGKTLATSGNNGFFVITKAADTEEKLEACLSYLDKMCSDEMITLSSYGLEGIHWERDSEGYLADLDAGDEVSAKAYGALNQTIAYIPNLKALSPTIKMNERQELEEKVKKENESVAVFNPAIAYLNNSDTYSLSGSTLDKIIDDARTQYICGQIDETGLKTAWDNWLAQGGNTVIEEVNAQYTATK</sequence>
<evidence type="ECO:0000256" key="5">
    <source>
        <dbReference type="ARBA" id="ARBA00023288"/>
    </source>
</evidence>
<evidence type="ECO:0000313" key="8">
    <source>
        <dbReference type="EMBL" id="PXV96170.1"/>
    </source>
</evidence>
<dbReference type="InterPro" id="IPR006059">
    <property type="entry name" value="SBP"/>
</dbReference>
<evidence type="ECO:0000256" key="1">
    <source>
        <dbReference type="ARBA" id="ARBA00022475"/>
    </source>
</evidence>
<dbReference type="Proteomes" id="UP000247523">
    <property type="component" value="Unassembled WGS sequence"/>
</dbReference>
<accession>A0A255ID06</accession>
<evidence type="ECO:0000313" key="9">
    <source>
        <dbReference type="EMBL" id="RDY30352.1"/>
    </source>
</evidence>
<feature type="compositionally biased region" description="Low complexity" evidence="6">
    <location>
        <begin position="39"/>
        <end position="52"/>
    </location>
</feature>
<organism evidence="9 10">
    <name type="scientific">Lachnotalea glycerini</name>
    <dbReference type="NCBI Taxonomy" id="1763509"/>
    <lineage>
        <taxon>Bacteria</taxon>
        <taxon>Bacillati</taxon>
        <taxon>Bacillota</taxon>
        <taxon>Clostridia</taxon>
        <taxon>Lachnospirales</taxon>
        <taxon>Lachnospiraceae</taxon>
        <taxon>Lachnotalea</taxon>
    </lineage>
</organism>
<feature type="chain" id="PRO_5038223318" evidence="7">
    <location>
        <begin position="29"/>
        <end position="526"/>
    </location>
</feature>
<keyword evidence="5" id="KW-0449">Lipoprotein</keyword>
<dbReference type="Gene3D" id="3.40.190.10">
    <property type="entry name" value="Periplasmic binding protein-like II"/>
    <property type="match status" value="2"/>
</dbReference>
<name>A0A255ID06_9FIRM</name>
<evidence type="ECO:0000256" key="4">
    <source>
        <dbReference type="ARBA" id="ARBA00023139"/>
    </source>
</evidence>
<protein>
    <submittedName>
        <fullName evidence="8">Carbohydrate ABC transporter substrate-binding protein (CUT1 family)</fullName>
    </submittedName>
    <submittedName>
        <fullName evidence="9">Extracellular solute-binding protein</fullName>
    </submittedName>
</protein>
<keyword evidence="10" id="KW-1185">Reference proteome</keyword>
<dbReference type="EMBL" id="NOKA02000040">
    <property type="protein sequence ID" value="RDY30352.1"/>
    <property type="molecule type" value="Genomic_DNA"/>
</dbReference>
<feature type="region of interest" description="Disordered" evidence="6">
    <location>
        <begin position="27"/>
        <end position="53"/>
    </location>
</feature>
<comment type="caution">
    <text evidence="9">The sequence shown here is derived from an EMBL/GenBank/DDBJ whole genome shotgun (WGS) entry which is preliminary data.</text>
</comment>
<reference evidence="9" key="3">
    <citation type="submission" date="2018-07" db="EMBL/GenBank/DDBJ databases">
        <authorList>
            <person name="Quirk P.G."/>
            <person name="Krulwich T.A."/>
        </authorList>
    </citation>
    <scope>NUCLEOTIDE SEQUENCE</scope>
    <source>
        <strain evidence="9">CCRI-19302</strain>
    </source>
</reference>
<reference evidence="8 11" key="2">
    <citation type="submission" date="2018-05" db="EMBL/GenBank/DDBJ databases">
        <title>Genomic Encyclopedia of Type Strains, Phase IV (KMG-IV): sequencing the most valuable type-strain genomes for metagenomic binning, comparative biology and taxonomic classification.</title>
        <authorList>
            <person name="Goeker M."/>
        </authorList>
    </citation>
    <scope>NUCLEOTIDE SEQUENCE [LARGE SCALE GENOMIC DNA]</scope>
    <source>
        <strain evidence="8 11">DSM 28816</strain>
    </source>
</reference>
<evidence type="ECO:0000313" key="10">
    <source>
        <dbReference type="Proteomes" id="UP000216411"/>
    </source>
</evidence>
<evidence type="ECO:0000256" key="7">
    <source>
        <dbReference type="SAM" id="SignalP"/>
    </source>
</evidence>
<dbReference type="AlphaFoldDB" id="A0A255ID06"/>
<dbReference type="EMBL" id="QICS01000001">
    <property type="protein sequence ID" value="PXV96170.1"/>
    <property type="molecule type" value="Genomic_DNA"/>
</dbReference>
<evidence type="ECO:0000256" key="3">
    <source>
        <dbReference type="ARBA" id="ARBA00023136"/>
    </source>
</evidence>
<keyword evidence="2 7" id="KW-0732">Signal</keyword>
<dbReference type="Pfam" id="PF13416">
    <property type="entry name" value="SBP_bac_8"/>
    <property type="match status" value="1"/>
</dbReference>
<evidence type="ECO:0000256" key="6">
    <source>
        <dbReference type="SAM" id="MobiDB-lite"/>
    </source>
</evidence>